<dbReference type="InterPro" id="IPR010666">
    <property type="entry name" value="Znf_GRF"/>
</dbReference>
<proteinExistence type="predicted"/>
<feature type="compositionally biased region" description="Polar residues" evidence="6">
    <location>
        <begin position="206"/>
        <end position="221"/>
    </location>
</feature>
<dbReference type="GeneID" id="71980728"/>
<feature type="domain" description="GRF-type" evidence="7">
    <location>
        <begin position="37"/>
        <end position="84"/>
    </location>
</feature>
<accession>A0A9Q8P3E6</accession>
<feature type="compositionally biased region" description="Basic and acidic residues" evidence="6">
    <location>
        <begin position="158"/>
        <end position="172"/>
    </location>
</feature>
<dbReference type="RefSeq" id="XP_047756306.1">
    <property type="nucleotide sequence ID" value="XM_047899998.1"/>
</dbReference>
<feature type="region of interest" description="Disordered" evidence="6">
    <location>
        <begin position="1"/>
        <end position="24"/>
    </location>
</feature>
<dbReference type="AlphaFoldDB" id="A0A9Q8P3E6"/>
<dbReference type="KEGG" id="ffu:CLAFUR5_00850"/>
<feature type="region of interest" description="Disordered" evidence="6">
    <location>
        <begin position="114"/>
        <end position="185"/>
    </location>
</feature>
<dbReference type="OrthoDB" id="430051at2759"/>
<dbReference type="Pfam" id="PF06839">
    <property type="entry name" value="Zn_ribbon_GRF"/>
    <property type="match status" value="1"/>
</dbReference>
<evidence type="ECO:0000256" key="5">
    <source>
        <dbReference type="SAM" id="Coils"/>
    </source>
</evidence>
<dbReference type="EMBL" id="CP090163">
    <property type="protein sequence ID" value="UJO11940.1"/>
    <property type="molecule type" value="Genomic_DNA"/>
</dbReference>
<evidence type="ECO:0000256" key="1">
    <source>
        <dbReference type="ARBA" id="ARBA00022723"/>
    </source>
</evidence>
<dbReference type="PROSITE" id="PS51999">
    <property type="entry name" value="ZF_GRF"/>
    <property type="match status" value="1"/>
</dbReference>
<keyword evidence="1" id="KW-0479">Metal-binding</keyword>
<name>A0A9Q8P3E6_PASFU</name>
<evidence type="ECO:0000259" key="7">
    <source>
        <dbReference type="PROSITE" id="PS51999"/>
    </source>
</evidence>
<dbReference type="GO" id="GO:0008270">
    <property type="term" value="F:zinc ion binding"/>
    <property type="evidence" value="ECO:0007669"/>
    <property type="project" value="UniProtKB-KW"/>
</dbReference>
<reference evidence="8" key="2">
    <citation type="journal article" date="2022" name="Microb. Genom.">
        <title>A chromosome-scale genome assembly of the tomato pathogen Cladosporium fulvum reveals a compartmentalized genome architecture and the presence of a dispensable chromosome.</title>
        <authorList>
            <person name="Zaccaron A.Z."/>
            <person name="Chen L.H."/>
            <person name="Samaras A."/>
            <person name="Stergiopoulos I."/>
        </authorList>
    </citation>
    <scope>NUCLEOTIDE SEQUENCE</scope>
    <source>
        <strain evidence="8">Race5_Kim</strain>
    </source>
</reference>
<protein>
    <recommendedName>
        <fullName evidence="7">GRF-type domain-containing protein</fullName>
    </recommendedName>
</protein>
<feature type="compositionally biased region" description="Acidic residues" evidence="6">
    <location>
        <begin position="173"/>
        <end position="185"/>
    </location>
</feature>
<evidence type="ECO:0000256" key="3">
    <source>
        <dbReference type="ARBA" id="ARBA00022833"/>
    </source>
</evidence>
<keyword evidence="5" id="KW-0175">Coiled coil</keyword>
<reference evidence="8" key="1">
    <citation type="submission" date="2021-12" db="EMBL/GenBank/DDBJ databases">
        <authorList>
            <person name="Zaccaron A."/>
            <person name="Stergiopoulos I."/>
        </authorList>
    </citation>
    <scope>NUCLEOTIDE SEQUENCE</scope>
    <source>
        <strain evidence="8">Race5_Kim</strain>
    </source>
</reference>
<feature type="region of interest" description="Disordered" evidence="6">
    <location>
        <begin position="203"/>
        <end position="244"/>
    </location>
</feature>
<dbReference type="Proteomes" id="UP000756132">
    <property type="component" value="Chromosome 1"/>
</dbReference>
<evidence type="ECO:0000256" key="2">
    <source>
        <dbReference type="ARBA" id="ARBA00022771"/>
    </source>
</evidence>
<dbReference type="OMA" id="WFWTCAQ"/>
<evidence type="ECO:0000256" key="4">
    <source>
        <dbReference type="PROSITE-ProRule" id="PRU01343"/>
    </source>
</evidence>
<evidence type="ECO:0000313" key="9">
    <source>
        <dbReference type="Proteomes" id="UP000756132"/>
    </source>
</evidence>
<sequence length="410" mass="44966">MYRGRGGARGGGRGRGRGGGTASATGKGVFANNIWHCNCTPRLPAEHFKVKKEGPNKGRWFYTCQQRQPTGAKGCDFFLWDEEAKLREETTVLANSRNELQQDFQDGWDAGRRLEHVPSSHSKPLPQGKGLFSGTNSRPPALREDSETPSPPPPPDMRSADVSRKRSARDMILDEGEDDQPWSLNGDEEKELADMACVPSAFDTPQKAQNTGVYATPATSVKKSRRTLPWLQEQEPMTPATSKKTVSDYFASPLTAQVDRKTVSFEIASSPSEEATPYTPLPQAPEIPSSSTAPLTPSPPSRHKDALHNPADSASSLTSEVLAELASIRLPPEKLASIRSILSKHDLKTQGVTKGRDISRLAVNARDAKIVQLESTIASLEAQRELDRSVIAQLKRKKDYGQEEEEESQL</sequence>
<feature type="compositionally biased region" description="Gly residues" evidence="6">
    <location>
        <begin position="1"/>
        <end position="21"/>
    </location>
</feature>
<keyword evidence="3" id="KW-0862">Zinc</keyword>
<keyword evidence="2 4" id="KW-0863">Zinc-finger</keyword>
<gene>
    <name evidence="8" type="ORF">CLAFUR5_00850</name>
</gene>
<keyword evidence="9" id="KW-1185">Reference proteome</keyword>
<feature type="region of interest" description="Disordered" evidence="6">
    <location>
        <begin position="265"/>
        <end position="318"/>
    </location>
</feature>
<organism evidence="8 9">
    <name type="scientific">Passalora fulva</name>
    <name type="common">Tomato leaf mold</name>
    <name type="synonym">Cladosporium fulvum</name>
    <dbReference type="NCBI Taxonomy" id="5499"/>
    <lineage>
        <taxon>Eukaryota</taxon>
        <taxon>Fungi</taxon>
        <taxon>Dikarya</taxon>
        <taxon>Ascomycota</taxon>
        <taxon>Pezizomycotina</taxon>
        <taxon>Dothideomycetes</taxon>
        <taxon>Dothideomycetidae</taxon>
        <taxon>Mycosphaerellales</taxon>
        <taxon>Mycosphaerellaceae</taxon>
        <taxon>Fulvia</taxon>
    </lineage>
</organism>
<feature type="coiled-coil region" evidence="5">
    <location>
        <begin position="363"/>
        <end position="397"/>
    </location>
</feature>
<evidence type="ECO:0000313" key="8">
    <source>
        <dbReference type="EMBL" id="UJO11940.1"/>
    </source>
</evidence>
<evidence type="ECO:0000256" key="6">
    <source>
        <dbReference type="SAM" id="MobiDB-lite"/>
    </source>
</evidence>